<dbReference type="AlphaFoldDB" id="A0A0F8Y6W1"/>
<evidence type="ECO:0000259" key="15">
    <source>
        <dbReference type="PROSITE" id="PS50885"/>
    </source>
</evidence>
<dbReference type="CDD" id="cd00082">
    <property type="entry name" value="HisKA"/>
    <property type="match status" value="1"/>
</dbReference>
<dbReference type="GO" id="GO:0000155">
    <property type="term" value="F:phosphorelay sensor kinase activity"/>
    <property type="evidence" value="ECO:0007669"/>
    <property type="project" value="InterPro"/>
</dbReference>
<keyword evidence="7 14" id="KW-0812">Transmembrane</keyword>
<dbReference type="InterPro" id="IPR003660">
    <property type="entry name" value="HAMP_dom"/>
</dbReference>
<dbReference type="PANTHER" id="PTHR44936:SF5">
    <property type="entry name" value="SENSOR HISTIDINE KINASE ENVZ"/>
    <property type="match status" value="1"/>
</dbReference>
<comment type="catalytic activity">
    <reaction evidence="1">
        <text>ATP + protein L-histidine = ADP + protein N-phospho-L-histidine.</text>
        <dbReference type="EC" id="2.7.13.3"/>
    </reaction>
</comment>
<evidence type="ECO:0000313" key="16">
    <source>
        <dbReference type="EMBL" id="KKK77073.1"/>
    </source>
</evidence>
<dbReference type="Pfam" id="PF00512">
    <property type="entry name" value="HisKA"/>
    <property type="match status" value="1"/>
</dbReference>
<comment type="caution">
    <text evidence="16">The sequence shown here is derived from an EMBL/GenBank/DDBJ whole genome shotgun (WGS) entry which is preliminary data.</text>
</comment>
<feature type="domain" description="HAMP" evidence="15">
    <location>
        <begin position="182"/>
        <end position="233"/>
    </location>
</feature>
<evidence type="ECO:0000256" key="12">
    <source>
        <dbReference type="ARBA" id="ARBA00023012"/>
    </source>
</evidence>
<dbReference type="InterPro" id="IPR003661">
    <property type="entry name" value="HisK_dim/P_dom"/>
</dbReference>
<dbReference type="InterPro" id="IPR036097">
    <property type="entry name" value="HisK_dim/P_sf"/>
</dbReference>
<keyword evidence="8" id="KW-0547">Nucleotide-binding</keyword>
<evidence type="ECO:0000256" key="9">
    <source>
        <dbReference type="ARBA" id="ARBA00022777"/>
    </source>
</evidence>
<dbReference type="Pfam" id="PF00672">
    <property type="entry name" value="HAMP"/>
    <property type="match status" value="1"/>
</dbReference>
<keyword evidence="12" id="KW-0902">Two-component regulatory system</keyword>
<accession>A0A0F8Y6W1</accession>
<protein>
    <recommendedName>
        <fullName evidence="3">histidine kinase</fullName>
        <ecNumber evidence="3">2.7.13.3</ecNumber>
    </recommendedName>
</protein>
<evidence type="ECO:0000256" key="13">
    <source>
        <dbReference type="ARBA" id="ARBA00023136"/>
    </source>
</evidence>
<dbReference type="SMART" id="SM00388">
    <property type="entry name" value="HisKA"/>
    <property type="match status" value="1"/>
</dbReference>
<dbReference type="PANTHER" id="PTHR44936">
    <property type="entry name" value="SENSOR PROTEIN CREC"/>
    <property type="match status" value="1"/>
</dbReference>
<evidence type="ECO:0000256" key="2">
    <source>
        <dbReference type="ARBA" id="ARBA00004429"/>
    </source>
</evidence>
<evidence type="ECO:0000256" key="6">
    <source>
        <dbReference type="ARBA" id="ARBA00022679"/>
    </source>
</evidence>
<evidence type="ECO:0000256" key="3">
    <source>
        <dbReference type="ARBA" id="ARBA00012438"/>
    </source>
</evidence>
<keyword evidence="9" id="KW-0418">Kinase</keyword>
<feature type="transmembrane region" description="Helical" evidence="14">
    <location>
        <begin position="162"/>
        <end position="181"/>
    </location>
</feature>
<dbReference type="Gene3D" id="1.10.287.130">
    <property type="match status" value="1"/>
</dbReference>
<name>A0A0F8Y6W1_9ZZZZ</name>
<dbReference type="EMBL" id="LAZR01055130">
    <property type="protein sequence ID" value="KKK77073.1"/>
    <property type="molecule type" value="Genomic_DNA"/>
</dbReference>
<keyword evidence="5" id="KW-0997">Cell inner membrane</keyword>
<dbReference type="SUPFAM" id="SSF47384">
    <property type="entry name" value="Homodimeric domain of signal transducing histidine kinase"/>
    <property type="match status" value="1"/>
</dbReference>
<keyword evidence="13 14" id="KW-0472">Membrane</keyword>
<organism evidence="16">
    <name type="scientific">marine sediment metagenome</name>
    <dbReference type="NCBI Taxonomy" id="412755"/>
    <lineage>
        <taxon>unclassified sequences</taxon>
        <taxon>metagenomes</taxon>
        <taxon>ecological metagenomes</taxon>
    </lineage>
</organism>
<evidence type="ECO:0000256" key="4">
    <source>
        <dbReference type="ARBA" id="ARBA00022475"/>
    </source>
</evidence>
<evidence type="ECO:0000256" key="11">
    <source>
        <dbReference type="ARBA" id="ARBA00022989"/>
    </source>
</evidence>
<proteinExistence type="predicted"/>
<evidence type="ECO:0000256" key="7">
    <source>
        <dbReference type="ARBA" id="ARBA00022692"/>
    </source>
</evidence>
<evidence type="ECO:0000256" key="1">
    <source>
        <dbReference type="ARBA" id="ARBA00000085"/>
    </source>
</evidence>
<reference evidence="16" key="1">
    <citation type="journal article" date="2015" name="Nature">
        <title>Complex archaea that bridge the gap between prokaryotes and eukaryotes.</title>
        <authorList>
            <person name="Spang A."/>
            <person name="Saw J.H."/>
            <person name="Jorgensen S.L."/>
            <person name="Zaremba-Niedzwiedzka K."/>
            <person name="Martijn J."/>
            <person name="Lind A.E."/>
            <person name="van Eijk R."/>
            <person name="Schleper C."/>
            <person name="Guy L."/>
            <person name="Ettema T.J."/>
        </authorList>
    </citation>
    <scope>NUCLEOTIDE SEQUENCE</scope>
</reference>
<dbReference type="GO" id="GO:0005886">
    <property type="term" value="C:plasma membrane"/>
    <property type="evidence" value="ECO:0007669"/>
    <property type="project" value="UniProtKB-SubCell"/>
</dbReference>
<keyword evidence="10" id="KW-0067">ATP-binding</keyword>
<keyword evidence="6" id="KW-0808">Transferase</keyword>
<keyword evidence="11 14" id="KW-1133">Transmembrane helix</keyword>
<evidence type="ECO:0000256" key="5">
    <source>
        <dbReference type="ARBA" id="ARBA00022519"/>
    </source>
</evidence>
<dbReference type="InterPro" id="IPR050980">
    <property type="entry name" value="2C_sensor_his_kinase"/>
</dbReference>
<dbReference type="GO" id="GO:0005524">
    <property type="term" value="F:ATP binding"/>
    <property type="evidence" value="ECO:0007669"/>
    <property type="project" value="UniProtKB-KW"/>
</dbReference>
<keyword evidence="4" id="KW-1003">Cell membrane</keyword>
<gene>
    <name evidence="16" type="ORF">LCGC14_2857280</name>
</gene>
<evidence type="ECO:0000256" key="10">
    <source>
        <dbReference type="ARBA" id="ARBA00022840"/>
    </source>
</evidence>
<evidence type="ECO:0000256" key="14">
    <source>
        <dbReference type="SAM" id="Phobius"/>
    </source>
</evidence>
<dbReference type="EC" id="2.7.13.3" evidence="3"/>
<sequence length="303" mass="33997">MTFRWFKRYAPRSLYARAALILLLPVITIQLVVSVVFLQRHFEGVTEQMTRGVGLEIIHILQQIEQAPDAETALARAQPLAHDLRLDLTLPSDRAIRGDMRRFYDFSGRALIRTLRDSVPGVTGIDLDTNDKTVTTTINTPKGLLRVDLARSRVTASNPHQLLVLMMGVSLLMTIIAYLFLKNQLRPIARLAHAAEAFGKGRTLPYRPGGATEVRAAGSAFLDMRNRIERQIEQRTLMLSGVSHDLRTPLTRMRLGLSMIEDEEAADLLSDVKEMEQMLDTFLNFARADALDDPVEVDPALLL</sequence>
<comment type="subcellular location">
    <subcellularLocation>
        <location evidence="2">Cell inner membrane</location>
        <topology evidence="2">Multi-pass membrane protein</topology>
    </subcellularLocation>
</comment>
<dbReference type="PROSITE" id="PS50885">
    <property type="entry name" value="HAMP"/>
    <property type="match status" value="1"/>
</dbReference>
<evidence type="ECO:0000256" key="8">
    <source>
        <dbReference type="ARBA" id="ARBA00022741"/>
    </source>
</evidence>
<feature type="non-terminal residue" evidence="16">
    <location>
        <position position="303"/>
    </location>
</feature>